<protein>
    <submittedName>
        <fullName evidence="5">Phospholipase/carboxylesterase</fullName>
    </submittedName>
</protein>
<evidence type="ECO:0000256" key="3">
    <source>
        <dbReference type="SAM" id="SignalP"/>
    </source>
</evidence>
<evidence type="ECO:0000313" key="5">
    <source>
        <dbReference type="EMBL" id="TWH99923.1"/>
    </source>
</evidence>
<sequence length="249" mass="27240">MRQRLLQALLLAVLSFAAVAADKPTPQAREASAAGFRYVVFETANAKPDEALAMIIGLHYSSARPEAMLEYFDSIDFPARIVLPQGEYTRREGYSWFPGDYADLTPAQQDAVVSATGEKLAAFVERVGKRHPSRGKPVVMGISYGGDLSFLLAIRHPQLFSASFPIASRFLPSWMPAANTCEPSCSPIRAMHGDADTTVPIGPTRDAIALLQKMDYDVSMTPYAGVAHDFDAQMQRDFAGQAEKILEDH</sequence>
<dbReference type="InterPro" id="IPR029058">
    <property type="entry name" value="AB_hydrolase_fold"/>
</dbReference>
<evidence type="ECO:0000256" key="1">
    <source>
        <dbReference type="ARBA" id="ARBA00022729"/>
    </source>
</evidence>
<dbReference type="PANTHER" id="PTHR43037">
    <property type="entry name" value="UNNAMED PRODUCT-RELATED"/>
    <property type="match status" value="1"/>
</dbReference>
<keyword evidence="6" id="KW-1185">Reference proteome</keyword>
<dbReference type="AlphaFoldDB" id="A0A562KXK0"/>
<dbReference type="Proteomes" id="UP000315167">
    <property type="component" value="Unassembled WGS sequence"/>
</dbReference>
<keyword evidence="2" id="KW-0378">Hydrolase</keyword>
<dbReference type="InterPro" id="IPR003140">
    <property type="entry name" value="PLipase/COase/thioEstase"/>
</dbReference>
<dbReference type="Gene3D" id="3.40.50.1820">
    <property type="entry name" value="alpha/beta hydrolase"/>
    <property type="match status" value="1"/>
</dbReference>
<dbReference type="SUPFAM" id="SSF53474">
    <property type="entry name" value="alpha/beta-Hydrolases"/>
    <property type="match status" value="1"/>
</dbReference>
<dbReference type="EMBL" id="VLKN01000008">
    <property type="protein sequence ID" value="TWH99923.1"/>
    <property type="molecule type" value="Genomic_DNA"/>
</dbReference>
<accession>A0A562KXK0</accession>
<evidence type="ECO:0000256" key="2">
    <source>
        <dbReference type="ARBA" id="ARBA00022801"/>
    </source>
</evidence>
<reference evidence="5 6" key="1">
    <citation type="journal article" date="2015" name="Stand. Genomic Sci.">
        <title>Genomic Encyclopedia of Bacterial and Archaeal Type Strains, Phase III: the genomes of soil and plant-associated and newly described type strains.</title>
        <authorList>
            <person name="Whitman W.B."/>
            <person name="Woyke T."/>
            <person name="Klenk H.P."/>
            <person name="Zhou Y."/>
            <person name="Lilburn T.G."/>
            <person name="Beck B.J."/>
            <person name="De Vos P."/>
            <person name="Vandamme P."/>
            <person name="Eisen J.A."/>
            <person name="Garrity G."/>
            <person name="Hugenholtz P."/>
            <person name="Kyrpides N.C."/>
        </authorList>
    </citation>
    <scope>NUCLEOTIDE SEQUENCE [LARGE SCALE GENOMIC DNA]</scope>
    <source>
        <strain evidence="5 6">CGMCC 1.10821</strain>
    </source>
</reference>
<evidence type="ECO:0000259" key="4">
    <source>
        <dbReference type="Pfam" id="PF02230"/>
    </source>
</evidence>
<name>A0A562KXK0_9GAMM</name>
<keyword evidence="1 3" id="KW-0732">Signal</keyword>
<dbReference type="RefSeq" id="WP_144900424.1">
    <property type="nucleotide sequence ID" value="NZ_VLKN01000008.1"/>
</dbReference>
<feature type="chain" id="PRO_5022207706" evidence="3">
    <location>
        <begin position="21"/>
        <end position="249"/>
    </location>
</feature>
<feature type="domain" description="Phospholipase/carboxylesterase/thioesterase" evidence="4">
    <location>
        <begin position="87"/>
        <end position="235"/>
    </location>
</feature>
<dbReference type="Pfam" id="PF02230">
    <property type="entry name" value="Abhydrolase_2"/>
    <property type="match status" value="1"/>
</dbReference>
<organism evidence="5 6">
    <name type="scientific">Luteimonas cucumeris</name>
    <dbReference type="NCBI Taxonomy" id="985012"/>
    <lineage>
        <taxon>Bacteria</taxon>
        <taxon>Pseudomonadati</taxon>
        <taxon>Pseudomonadota</taxon>
        <taxon>Gammaproteobacteria</taxon>
        <taxon>Lysobacterales</taxon>
        <taxon>Lysobacteraceae</taxon>
        <taxon>Luteimonas</taxon>
    </lineage>
</organism>
<dbReference type="OrthoDB" id="9787933at2"/>
<evidence type="ECO:0000313" key="6">
    <source>
        <dbReference type="Proteomes" id="UP000315167"/>
    </source>
</evidence>
<dbReference type="PANTHER" id="PTHR43037:SF5">
    <property type="entry name" value="FERULOYL ESTERASE"/>
    <property type="match status" value="1"/>
</dbReference>
<proteinExistence type="predicted"/>
<feature type="signal peptide" evidence="3">
    <location>
        <begin position="1"/>
        <end position="20"/>
    </location>
</feature>
<dbReference type="InterPro" id="IPR050955">
    <property type="entry name" value="Plant_Biomass_Hydrol_Est"/>
</dbReference>
<dbReference type="GO" id="GO:0016787">
    <property type="term" value="F:hydrolase activity"/>
    <property type="evidence" value="ECO:0007669"/>
    <property type="project" value="UniProtKB-KW"/>
</dbReference>
<gene>
    <name evidence="5" type="ORF">IP90_02930</name>
</gene>
<comment type="caution">
    <text evidence="5">The sequence shown here is derived from an EMBL/GenBank/DDBJ whole genome shotgun (WGS) entry which is preliminary data.</text>
</comment>